<keyword evidence="3 7" id="KW-0808">Transferase</keyword>
<organism evidence="7 8">
    <name type="scientific">Talaromyces proteolyticus</name>
    <dbReference type="NCBI Taxonomy" id="1131652"/>
    <lineage>
        <taxon>Eukaryota</taxon>
        <taxon>Fungi</taxon>
        <taxon>Dikarya</taxon>
        <taxon>Ascomycota</taxon>
        <taxon>Pezizomycotina</taxon>
        <taxon>Eurotiomycetes</taxon>
        <taxon>Eurotiomycetidae</taxon>
        <taxon>Eurotiales</taxon>
        <taxon>Trichocomaceae</taxon>
        <taxon>Talaromyces</taxon>
        <taxon>Talaromyces sect. Bacilispori</taxon>
    </lineage>
</organism>
<dbReference type="PANTHER" id="PTHR32385:SF20">
    <property type="entry name" value="MANNOSYL PHOSPHORYLINOSITOL CERAMIDE SYNTHASE CSH1-RELATED"/>
    <property type="match status" value="1"/>
</dbReference>
<comment type="caution">
    <text evidence="7">The sequence shown here is derived from an EMBL/GenBank/DDBJ whole genome shotgun (WGS) entry which is preliminary data.</text>
</comment>
<accession>A0AAD4PUJ4</accession>
<dbReference type="GO" id="GO:0016020">
    <property type="term" value="C:membrane"/>
    <property type="evidence" value="ECO:0007669"/>
    <property type="project" value="UniProtKB-SubCell"/>
</dbReference>
<dbReference type="Proteomes" id="UP001201262">
    <property type="component" value="Unassembled WGS sequence"/>
</dbReference>
<evidence type="ECO:0000313" key="8">
    <source>
        <dbReference type="Proteomes" id="UP001201262"/>
    </source>
</evidence>
<feature type="non-terminal residue" evidence="7">
    <location>
        <position position="302"/>
    </location>
</feature>
<dbReference type="InterPro" id="IPR029044">
    <property type="entry name" value="Nucleotide-diphossugar_trans"/>
</dbReference>
<dbReference type="Gene3D" id="3.90.550.20">
    <property type="match status" value="1"/>
</dbReference>
<comment type="subcellular location">
    <subcellularLocation>
        <location evidence="1">Membrane</location>
    </subcellularLocation>
</comment>
<dbReference type="GeneID" id="70240452"/>
<evidence type="ECO:0000256" key="3">
    <source>
        <dbReference type="ARBA" id="ARBA00022679"/>
    </source>
</evidence>
<evidence type="ECO:0000256" key="6">
    <source>
        <dbReference type="ARBA" id="ARBA00023136"/>
    </source>
</evidence>
<keyword evidence="4" id="KW-0812">Transmembrane</keyword>
<dbReference type="Pfam" id="PF04488">
    <property type="entry name" value="Gly_transf_sug"/>
    <property type="match status" value="1"/>
</dbReference>
<dbReference type="InterPro" id="IPR007577">
    <property type="entry name" value="GlycoTrfase_DXD_sugar-bd_CS"/>
</dbReference>
<dbReference type="PANTHER" id="PTHR32385">
    <property type="entry name" value="MANNOSYL PHOSPHORYLINOSITOL CERAMIDE SYNTHASE"/>
    <property type="match status" value="1"/>
</dbReference>
<keyword evidence="6" id="KW-0472">Membrane</keyword>
<dbReference type="AlphaFoldDB" id="A0AAD4PUJ4"/>
<evidence type="ECO:0000256" key="5">
    <source>
        <dbReference type="ARBA" id="ARBA00022989"/>
    </source>
</evidence>
<dbReference type="RefSeq" id="XP_046065816.1">
    <property type="nucleotide sequence ID" value="XM_046210165.1"/>
</dbReference>
<sequence length="302" mass="34887">FATSVLVFTVVQRQLIFQSTIDSLLITFDDFGDDYTKALNVSVLNQQPLVYDQPPSQTATIPRIIHQIWMLDGDDEEIPEIWQGARDLCQHHNPNYTINLWDRTAARIFIQQEFGWFLPTYDGYTYSIQRIDALKYFLLWRYGGVYIDLDVSCRRPLDGLLDFPAWFPRTQPMGVSNDVMAASPGHPFMRLLVESLESHNRFYLSKYITVFWSTGPMFVNNILGTWFRAGMANTYISNDATLTAGNWYNGSGCKVKRRFCHLTDIAVLPSMFYSDSNYQFFGHRPGGSWHGKDVAFVAWIYK</sequence>
<dbReference type="InterPro" id="IPR051706">
    <property type="entry name" value="Glycosyltransferase_domain"/>
</dbReference>
<keyword evidence="8" id="KW-1185">Reference proteome</keyword>
<gene>
    <name evidence="7" type="ORF">BGW36DRAFT_273265</name>
</gene>
<reference evidence="7" key="1">
    <citation type="submission" date="2021-12" db="EMBL/GenBank/DDBJ databases">
        <title>Convergent genome expansion in fungi linked to evolution of root-endophyte symbiosis.</title>
        <authorList>
            <consortium name="DOE Joint Genome Institute"/>
            <person name="Ke Y.-H."/>
            <person name="Bonito G."/>
            <person name="Liao H.-L."/>
            <person name="Looney B."/>
            <person name="Rojas-Flechas A."/>
            <person name="Nash J."/>
            <person name="Hameed K."/>
            <person name="Schadt C."/>
            <person name="Martin F."/>
            <person name="Crous P.W."/>
            <person name="Miettinen O."/>
            <person name="Magnuson J.K."/>
            <person name="Labbe J."/>
            <person name="Jacobson D."/>
            <person name="Doktycz M.J."/>
            <person name="Veneault-Fourrey C."/>
            <person name="Kuo A."/>
            <person name="Mondo S."/>
            <person name="Calhoun S."/>
            <person name="Riley R."/>
            <person name="Ohm R."/>
            <person name="LaButti K."/>
            <person name="Andreopoulos B."/>
            <person name="Pangilinan J."/>
            <person name="Nolan M."/>
            <person name="Tritt A."/>
            <person name="Clum A."/>
            <person name="Lipzen A."/>
            <person name="Daum C."/>
            <person name="Barry K."/>
            <person name="Grigoriev I.V."/>
            <person name="Vilgalys R."/>
        </authorList>
    </citation>
    <scope>NUCLEOTIDE SEQUENCE</scope>
    <source>
        <strain evidence="7">PMI_201</strain>
    </source>
</reference>
<dbReference type="SUPFAM" id="SSF53448">
    <property type="entry name" value="Nucleotide-diphospho-sugar transferases"/>
    <property type="match status" value="1"/>
</dbReference>
<proteinExistence type="inferred from homology"/>
<evidence type="ECO:0000256" key="4">
    <source>
        <dbReference type="ARBA" id="ARBA00022692"/>
    </source>
</evidence>
<dbReference type="GO" id="GO:0000030">
    <property type="term" value="F:mannosyltransferase activity"/>
    <property type="evidence" value="ECO:0007669"/>
    <property type="project" value="TreeGrafter"/>
</dbReference>
<evidence type="ECO:0000256" key="2">
    <source>
        <dbReference type="ARBA" id="ARBA00009003"/>
    </source>
</evidence>
<dbReference type="GO" id="GO:0051999">
    <property type="term" value="P:mannosyl-inositol phosphorylceramide biosynthetic process"/>
    <property type="evidence" value="ECO:0007669"/>
    <property type="project" value="TreeGrafter"/>
</dbReference>
<evidence type="ECO:0000313" key="7">
    <source>
        <dbReference type="EMBL" id="KAH8689462.1"/>
    </source>
</evidence>
<keyword evidence="5" id="KW-1133">Transmembrane helix</keyword>
<feature type="non-terminal residue" evidence="7">
    <location>
        <position position="1"/>
    </location>
</feature>
<dbReference type="EMBL" id="JAJTJA010000015">
    <property type="protein sequence ID" value="KAH8689462.1"/>
    <property type="molecule type" value="Genomic_DNA"/>
</dbReference>
<comment type="similarity">
    <text evidence="2">Belongs to the glycosyltransferase 32 family.</text>
</comment>
<name>A0AAD4PUJ4_9EURO</name>
<protein>
    <submittedName>
        <fullName evidence="7">Nucleotide-diphospho-sugar transferase</fullName>
    </submittedName>
</protein>
<evidence type="ECO:0000256" key="1">
    <source>
        <dbReference type="ARBA" id="ARBA00004370"/>
    </source>
</evidence>